<keyword evidence="1" id="KW-0472">Membrane</keyword>
<evidence type="ECO:0000313" key="2">
    <source>
        <dbReference type="Proteomes" id="UP000887569"/>
    </source>
</evidence>
<accession>A0A915BMH4</accession>
<keyword evidence="1" id="KW-0812">Transmembrane</keyword>
<keyword evidence="1" id="KW-1133">Transmembrane helix</keyword>
<name>A0A915BMH4_PARUN</name>
<evidence type="ECO:0000256" key="1">
    <source>
        <dbReference type="SAM" id="Phobius"/>
    </source>
</evidence>
<proteinExistence type="predicted"/>
<protein>
    <submittedName>
        <fullName evidence="3">Uncharacterized protein</fullName>
    </submittedName>
</protein>
<dbReference type="WBParaSite" id="PgR047_g029_t01">
    <property type="protein sequence ID" value="PgR047_g029_t01"/>
    <property type="gene ID" value="PgR047_g029"/>
</dbReference>
<dbReference type="AlphaFoldDB" id="A0A915BMH4"/>
<feature type="transmembrane region" description="Helical" evidence="1">
    <location>
        <begin position="31"/>
        <end position="50"/>
    </location>
</feature>
<dbReference type="Proteomes" id="UP000887569">
    <property type="component" value="Unplaced"/>
</dbReference>
<organism evidence="2 3">
    <name type="scientific">Parascaris univalens</name>
    <name type="common">Nematode worm</name>
    <dbReference type="NCBI Taxonomy" id="6257"/>
    <lineage>
        <taxon>Eukaryota</taxon>
        <taxon>Metazoa</taxon>
        <taxon>Ecdysozoa</taxon>
        <taxon>Nematoda</taxon>
        <taxon>Chromadorea</taxon>
        <taxon>Rhabditida</taxon>
        <taxon>Spirurina</taxon>
        <taxon>Ascaridomorpha</taxon>
        <taxon>Ascaridoidea</taxon>
        <taxon>Ascarididae</taxon>
        <taxon>Parascaris</taxon>
    </lineage>
</organism>
<reference evidence="3" key="1">
    <citation type="submission" date="2022-11" db="UniProtKB">
        <authorList>
            <consortium name="WormBaseParasite"/>
        </authorList>
    </citation>
    <scope>IDENTIFICATION</scope>
</reference>
<sequence>IKRCFGGANVDYLMFRYQSIETSAHLVERHFSILILVLTASSISVQFLTFRELRHSYHQHSLALFYPITATVTLTFATLLFIIGATLVNSQLLRFRAASHKIADLQHLQISNSNTTIVTTSPSVVSWWPAARMLLVCQCLLR</sequence>
<evidence type="ECO:0000313" key="3">
    <source>
        <dbReference type="WBParaSite" id="PgR047_g029_t01"/>
    </source>
</evidence>
<keyword evidence="2" id="KW-1185">Reference proteome</keyword>
<feature type="transmembrane region" description="Helical" evidence="1">
    <location>
        <begin position="62"/>
        <end position="88"/>
    </location>
</feature>